<dbReference type="PANTHER" id="PTHR21240">
    <property type="entry name" value="2-AMINO-3-CARBOXYLMUCONATE-6-SEMIALDEHYDE DECARBOXYLASE"/>
    <property type="match status" value="1"/>
</dbReference>
<sequence length="282" mass="31907">MIIDFHTHTFPDKSSEKIVNHLAHIGCIPPHTDGSVIGLFSSMKEADIDYSVNLPVMTKPSQVEKVNSSLIQQQEYLLDMKIITFGGMHPNYTNYKEELLRLKQAGIPGIKLHPAYQNVDLDDIRMMRIIDEASSQGLITLVHAGIDIGIYDHNYSSVAQILKLLKEVAPEKLVLAHMGNWGCWNEVESDLAGAPVYFDTAFSYGPVTPLPDAPRAPYISYNLHPKDFVRLVRKHGTDKILFGTDSPWENQQDYVKRISHMDFTKEELEQILSENAKKLFTI</sequence>
<dbReference type="InterPro" id="IPR032465">
    <property type="entry name" value="ACMSD"/>
</dbReference>
<accession>A0A173YN39</accession>
<dbReference type="Gene3D" id="3.20.20.140">
    <property type="entry name" value="Metal-dependent hydrolases"/>
    <property type="match status" value="1"/>
</dbReference>
<protein>
    <submittedName>
        <fullName evidence="3 4">Metal-dependent hydrolase</fullName>
    </submittedName>
</protein>
<dbReference type="GO" id="GO:0016787">
    <property type="term" value="F:hydrolase activity"/>
    <property type="evidence" value="ECO:0007669"/>
    <property type="project" value="UniProtKB-KW"/>
</dbReference>
<evidence type="ECO:0000259" key="2">
    <source>
        <dbReference type="Pfam" id="PF04909"/>
    </source>
</evidence>
<dbReference type="Proteomes" id="UP000262524">
    <property type="component" value="Unassembled WGS sequence"/>
</dbReference>
<dbReference type="Proteomes" id="UP000283497">
    <property type="component" value="Unassembled WGS sequence"/>
</dbReference>
<dbReference type="EMBL" id="QRNJ01000005">
    <property type="protein sequence ID" value="RHK41338.1"/>
    <property type="molecule type" value="Genomic_DNA"/>
</dbReference>
<reference evidence="3 6" key="1">
    <citation type="submission" date="2015-09" db="EMBL/GenBank/DDBJ databases">
        <authorList>
            <consortium name="Pathogen Informatics"/>
        </authorList>
    </citation>
    <scope>NUCLEOTIDE SEQUENCE [LARGE SCALE GENOMIC DNA]</scope>
    <source>
        <strain evidence="3 6">2789STDY5834835</strain>
    </source>
</reference>
<evidence type="ECO:0000313" key="4">
    <source>
        <dbReference type="EMBL" id="RGI87875.1"/>
    </source>
</evidence>
<dbReference type="GO" id="GO:0016831">
    <property type="term" value="F:carboxy-lyase activity"/>
    <property type="evidence" value="ECO:0007669"/>
    <property type="project" value="InterPro"/>
</dbReference>
<reference evidence="7 8" key="2">
    <citation type="submission" date="2018-08" db="EMBL/GenBank/DDBJ databases">
        <title>A genome reference for cultivated species of the human gut microbiota.</title>
        <authorList>
            <person name="Zou Y."/>
            <person name="Xue W."/>
            <person name="Luo G."/>
        </authorList>
    </citation>
    <scope>NUCLEOTIDE SEQUENCE [LARGE SCALE GENOMIC DNA]</scope>
    <source>
        <strain evidence="5 8">AF45-14BH</strain>
        <strain evidence="4 7">TM10-1AC</strain>
    </source>
</reference>
<dbReference type="RefSeq" id="WP_055297955.1">
    <property type="nucleotide sequence ID" value="NZ_BLYK01000115.1"/>
</dbReference>
<evidence type="ECO:0000313" key="5">
    <source>
        <dbReference type="EMBL" id="RHK41338.1"/>
    </source>
</evidence>
<proteinExistence type="predicted"/>
<dbReference type="InterPro" id="IPR006680">
    <property type="entry name" value="Amidohydro-rel"/>
</dbReference>
<dbReference type="SUPFAM" id="SSF51556">
    <property type="entry name" value="Metallo-dependent hydrolases"/>
    <property type="match status" value="1"/>
</dbReference>
<dbReference type="Proteomes" id="UP000095679">
    <property type="component" value="Unassembled WGS sequence"/>
</dbReference>
<evidence type="ECO:0000313" key="7">
    <source>
        <dbReference type="Proteomes" id="UP000262524"/>
    </source>
</evidence>
<evidence type="ECO:0000256" key="1">
    <source>
        <dbReference type="ARBA" id="ARBA00023239"/>
    </source>
</evidence>
<dbReference type="AlphaFoldDB" id="A0A173YN39"/>
<evidence type="ECO:0000313" key="6">
    <source>
        <dbReference type="Proteomes" id="UP000095679"/>
    </source>
</evidence>
<evidence type="ECO:0000313" key="3">
    <source>
        <dbReference type="EMBL" id="CUN64475.1"/>
    </source>
</evidence>
<organism evidence="3 6">
    <name type="scientific">Anaerobutyricum hallii</name>
    <dbReference type="NCBI Taxonomy" id="39488"/>
    <lineage>
        <taxon>Bacteria</taxon>
        <taxon>Bacillati</taxon>
        <taxon>Bacillota</taxon>
        <taxon>Clostridia</taxon>
        <taxon>Lachnospirales</taxon>
        <taxon>Lachnospiraceae</taxon>
        <taxon>Anaerobutyricum</taxon>
    </lineage>
</organism>
<keyword evidence="3" id="KW-0378">Hydrolase</keyword>
<feature type="domain" description="Amidohydrolase-related" evidence="2">
    <location>
        <begin position="96"/>
        <end position="280"/>
    </location>
</feature>
<dbReference type="InterPro" id="IPR032466">
    <property type="entry name" value="Metal_Hydrolase"/>
</dbReference>
<dbReference type="Pfam" id="PF04909">
    <property type="entry name" value="Amidohydro_2"/>
    <property type="match status" value="1"/>
</dbReference>
<dbReference type="GO" id="GO:0019748">
    <property type="term" value="P:secondary metabolic process"/>
    <property type="evidence" value="ECO:0007669"/>
    <property type="project" value="TreeGrafter"/>
</dbReference>
<dbReference type="GO" id="GO:0005737">
    <property type="term" value="C:cytoplasm"/>
    <property type="evidence" value="ECO:0007669"/>
    <property type="project" value="TreeGrafter"/>
</dbReference>
<name>A0A173YN39_9FIRM</name>
<dbReference type="PANTHER" id="PTHR21240:SF28">
    <property type="entry name" value="ISO-OROTATE DECARBOXYLASE (EUROFUNG)"/>
    <property type="match status" value="1"/>
</dbReference>
<dbReference type="CDD" id="cd01292">
    <property type="entry name" value="metallo-dependent_hydrolases"/>
    <property type="match status" value="1"/>
</dbReference>
<dbReference type="EMBL" id="CYZL01000002">
    <property type="protein sequence ID" value="CUN64475.1"/>
    <property type="molecule type" value="Genomic_DNA"/>
</dbReference>
<keyword evidence="1" id="KW-0456">Lyase</keyword>
<dbReference type="EMBL" id="QSOE01000040">
    <property type="protein sequence ID" value="RGI87875.1"/>
    <property type="molecule type" value="Genomic_DNA"/>
</dbReference>
<gene>
    <name evidence="5" type="ORF">DW068_02510</name>
    <name evidence="4" type="ORF">DXD91_07690</name>
    <name evidence="3" type="ORF">ERS852450_00388</name>
</gene>
<evidence type="ECO:0000313" key="8">
    <source>
        <dbReference type="Proteomes" id="UP000283497"/>
    </source>
</evidence>